<protein>
    <submittedName>
        <fullName evidence="5">Plastocyanin</fullName>
    </submittedName>
</protein>
<organism evidence="5 6">
    <name type="scientific">Candidatus Nitrososphaera evergladensis SR1</name>
    <dbReference type="NCBI Taxonomy" id="1459636"/>
    <lineage>
        <taxon>Archaea</taxon>
        <taxon>Nitrososphaerota</taxon>
        <taxon>Nitrososphaeria</taxon>
        <taxon>Nitrososphaerales</taxon>
        <taxon>Nitrososphaeraceae</taxon>
        <taxon>Nitrososphaera</taxon>
    </lineage>
</organism>
<evidence type="ECO:0000256" key="2">
    <source>
        <dbReference type="ARBA" id="ARBA00023008"/>
    </source>
</evidence>
<dbReference type="GO" id="GO:0009055">
    <property type="term" value="F:electron transfer activity"/>
    <property type="evidence" value="ECO:0007669"/>
    <property type="project" value="InterPro"/>
</dbReference>
<dbReference type="Pfam" id="PF00127">
    <property type="entry name" value="Copper-bind"/>
    <property type="match status" value="1"/>
</dbReference>
<feature type="domain" description="Blue (type 1) copper" evidence="4">
    <location>
        <begin position="46"/>
        <end position="127"/>
    </location>
</feature>
<keyword evidence="2" id="KW-0186">Copper</keyword>
<dbReference type="PANTHER" id="PTHR36507">
    <property type="entry name" value="BLL1555 PROTEIN"/>
    <property type="match status" value="1"/>
</dbReference>
<dbReference type="KEGG" id="nev:NTE_02853"/>
<dbReference type="Gene3D" id="2.60.40.420">
    <property type="entry name" value="Cupredoxins - blue copper proteins"/>
    <property type="match status" value="1"/>
</dbReference>
<dbReference type="STRING" id="1459636.NTE_02853"/>
<evidence type="ECO:0000313" key="6">
    <source>
        <dbReference type="Proteomes" id="UP000028194"/>
    </source>
</evidence>
<name>A0A075MTG0_9ARCH</name>
<proteinExistence type="predicted"/>
<dbReference type="InterPro" id="IPR000923">
    <property type="entry name" value="BlueCu_1"/>
</dbReference>
<dbReference type="AlphaFoldDB" id="A0A075MTG0"/>
<dbReference type="GeneID" id="41598535"/>
<dbReference type="Proteomes" id="UP000028194">
    <property type="component" value="Chromosome"/>
</dbReference>
<keyword evidence="6" id="KW-1185">Reference proteome</keyword>
<dbReference type="RefSeq" id="WP_148702171.1">
    <property type="nucleotide sequence ID" value="NZ_CP007174.1"/>
</dbReference>
<feature type="transmembrane region" description="Helical" evidence="3">
    <location>
        <begin position="259"/>
        <end position="280"/>
    </location>
</feature>
<evidence type="ECO:0000256" key="3">
    <source>
        <dbReference type="SAM" id="Phobius"/>
    </source>
</evidence>
<keyword evidence="3" id="KW-0472">Membrane</keyword>
<sequence length="289" mass="28919">MNAKIALAVGMTAILAAVLAIPSQAAFAATVNITIVPGASTKTNDAFSPNPAQANVGDTVIWTNKDGALHTVNSGTGGTADKKFGLKEDGSPVLIPPSKTFEWKATEAGDYPYFCSLHPAMVGDLKVAAAGSGGGATTGGNTTTGGNATGGGNATMQQGTATAQLDGKSYTVTSKSATSKVTTATITAGKSVNVAFDKAGEMELTLPKAMISGIQSVTANGQTVQFTSTNSTDSTTIKFTAPTGATSVDITGTMVVPEFGVIAALVLAVSLVAVIGVARFKGQAFGFRL</sequence>
<dbReference type="InterPro" id="IPR027560">
    <property type="entry name" value="PEFG-CTERM"/>
</dbReference>
<dbReference type="PANTHER" id="PTHR36507:SF1">
    <property type="entry name" value="BLL1555 PROTEIN"/>
    <property type="match status" value="1"/>
</dbReference>
<dbReference type="InterPro" id="IPR052721">
    <property type="entry name" value="ET_Amicyanin"/>
</dbReference>
<dbReference type="HOGENOM" id="CLU_083799_0_0_2"/>
<dbReference type="SUPFAM" id="SSF49503">
    <property type="entry name" value="Cupredoxins"/>
    <property type="match status" value="1"/>
</dbReference>
<dbReference type="eggNOG" id="arCOG08033">
    <property type="taxonomic scope" value="Archaea"/>
</dbReference>
<dbReference type="eggNOG" id="arCOG02926">
    <property type="taxonomic scope" value="Archaea"/>
</dbReference>
<keyword evidence="3" id="KW-1133">Transmembrane helix</keyword>
<gene>
    <name evidence="5" type="ORF">NTE_02853</name>
</gene>
<evidence type="ECO:0000256" key="1">
    <source>
        <dbReference type="ARBA" id="ARBA00022723"/>
    </source>
</evidence>
<dbReference type="GO" id="GO:0005507">
    <property type="term" value="F:copper ion binding"/>
    <property type="evidence" value="ECO:0007669"/>
    <property type="project" value="InterPro"/>
</dbReference>
<accession>A0A075MTG0</accession>
<keyword evidence="3" id="KW-0812">Transmembrane</keyword>
<evidence type="ECO:0000313" key="5">
    <source>
        <dbReference type="EMBL" id="AIF84891.1"/>
    </source>
</evidence>
<evidence type="ECO:0000259" key="4">
    <source>
        <dbReference type="Pfam" id="PF00127"/>
    </source>
</evidence>
<dbReference type="EMBL" id="CP007174">
    <property type="protein sequence ID" value="AIF84891.1"/>
    <property type="molecule type" value="Genomic_DNA"/>
</dbReference>
<dbReference type="InterPro" id="IPR008972">
    <property type="entry name" value="Cupredoxin"/>
</dbReference>
<dbReference type="OrthoDB" id="4392at2157"/>
<dbReference type="NCBIfam" id="TIGR04296">
    <property type="entry name" value="PEFG-CTERM"/>
    <property type="match status" value="1"/>
</dbReference>
<keyword evidence="1" id="KW-0479">Metal-binding</keyword>
<reference evidence="5 6" key="1">
    <citation type="journal article" date="2014" name="PLoS ONE">
        <title>Genome Sequence of Candidatus Nitrososphaera evergladensis from Group I.1b Enriched from Everglades Soil Reveals Novel Genomic Features of the Ammonia-Oxidizing Archaea.</title>
        <authorList>
            <person name="Zhalnina K.V."/>
            <person name="Dias R."/>
            <person name="Leonard M.T."/>
            <person name="Dorr de Quadros P."/>
            <person name="Camargo F.A."/>
            <person name="Drew J.C."/>
            <person name="Farmerie W.G."/>
            <person name="Daroub S.H."/>
            <person name="Triplett E.W."/>
        </authorList>
    </citation>
    <scope>NUCLEOTIDE SEQUENCE [LARGE SCALE GENOMIC DNA]</scope>
    <source>
        <strain evidence="5 6">SR1</strain>
    </source>
</reference>